<accession>A0A3S5AUQ3</accession>
<dbReference type="EMBL" id="CAAALY010244281">
    <property type="protein sequence ID" value="VEL32518.1"/>
    <property type="molecule type" value="Genomic_DNA"/>
</dbReference>
<evidence type="ECO:0000313" key="2">
    <source>
        <dbReference type="EMBL" id="VEL32518.1"/>
    </source>
</evidence>
<evidence type="ECO:0000313" key="3">
    <source>
        <dbReference type="Proteomes" id="UP000784294"/>
    </source>
</evidence>
<sequence length="98" mass="10915">MPAIDMAIWLCWGCRSVMTPTATIRPDLTTGFWSKAVTPDSPDSHQRAALLKPPSSKQQLSAPSRWVLLLMAPMALTDSMQRYLREFTSKTTSQFAGK</sequence>
<name>A0A3S5AUQ3_9PLAT</name>
<evidence type="ECO:0000256" key="1">
    <source>
        <dbReference type="SAM" id="MobiDB-lite"/>
    </source>
</evidence>
<keyword evidence="3" id="KW-1185">Reference proteome</keyword>
<dbReference type="AlphaFoldDB" id="A0A3S5AUQ3"/>
<proteinExistence type="predicted"/>
<protein>
    <submittedName>
        <fullName evidence="2">Uncharacterized protein</fullName>
    </submittedName>
</protein>
<feature type="region of interest" description="Disordered" evidence="1">
    <location>
        <begin position="39"/>
        <end position="59"/>
    </location>
</feature>
<gene>
    <name evidence="2" type="ORF">PXEA_LOCUS25958</name>
</gene>
<dbReference type="Proteomes" id="UP000784294">
    <property type="component" value="Unassembled WGS sequence"/>
</dbReference>
<comment type="caution">
    <text evidence="2">The sequence shown here is derived from an EMBL/GenBank/DDBJ whole genome shotgun (WGS) entry which is preliminary data.</text>
</comment>
<reference evidence="2" key="1">
    <citation type="submission" date="2018-11" db="EMBL/GenBank/DDBJ databases">
        <authorList>
            <consortium name="Pathogen Informatics"/>
        </authorList>
    </citation>
    <scope>NUCLEOTIDE SEQUENCE</scope>
</reference>
<organism evidence="2 3">
    <name type="scientific">Protopolystoma xenopodis</name>
    <dbReference type="NCBI Taxonomy" id="117903"/>
    <lineage>
        <taxon>Eukaryota</taxon>
        <taxon>Metazoa</taxon>
        <taxon>Spiralia</taxon>
        <taxon>Lophotrochozoa</taxon>
        <taxon>Platyhelminthes</taxon>
        <taxon>Monogenea</taxon>
        <taxon>Polyopisthocotylea</taxon>
        <taxon>Polystomatidea</taxon>
        <taxon>Polystomatidae</taxon>
        <taxon>Protopolystoma</taxon>
    </lineage>
</organism>